<organism evidence="2 3">
    <name type="scientific">Ureibacillus aquaedulcis</name>
    <dbReference type="NCBI Taxonomy" id="3058421"/>
    <lineage>
        <taxon>Bacteria</taxon>
        <taxon>Bacillati</taxon>
        <taxon>Bacillota</taxon>
        <taxon>Bacilli</taxon>
        <taxon>Bacillales</taxon>
        <taxon>Caryophanaceae</taxon>
        <taxon>Ureibacillus</taxon>
    </lineage>
</organism>
<dbReference type="InterPro" id="IPR024775">
    <property type="entry name" value="DinB-like"/>
</dbReference>
<evidence type="ECO:0000259" key="1">
    <source>
        <dbReference type="Pfam" id="PF12867"/>
    </source>
</evidence>
<protein>
    <submittedName>
        <fullName evidence="2">DinB family protein</fullName>
    </submittedName>
</protein>
<dbReference type="EMBL" id="JAUHTQ010000009">
    <property type="protein sequence ID" value="MDN4494373.1"/>
    <property type="molecule type" value="Genomic_DNA"/>
</dbReference>
<dbReference type="Gene3D" id="1.20.120.450">
    <property type="entry name" value="dinb family like domain"/>
    <property type="match status" value="1"/>
</dbReference>
<gene>
    <name evidence="2" type="ORF">QYB95_12545</name>
</gene>
<dbReference type="InterPro" id="IPR034660">
    <property type="entry name" value="DinB/YfiT-like"/>
</dbReference>
<sequence>MQINEKARQELFNEIDGISADNLNKKPSDDQWSIKQIVEHLYLMEGAIAKTIQGKLENGEVVNAEIKPIEAAINREVKIDAPKYTKPSNDFATLEELKKKLNMTHQKLLNIEEEADKEVLKVKGFPHPVFGQMSLKQWIPFVGYHEMRHILQIKEVKEKLGL</sequence>
<dbReference type="Pfam" id="PF12867">
    <property type="entry name" value="DinB_2"/>
    <property type="match status" value="1"/>
</dbReference>
<proteinExistence type="predicted"/>
<dbReference type="Proteomes" id="UP001172743">
    <property type="component" value="Unassembled WGS sequence"/>
</dbReference>
<dbReference type="RefSeq" id="WP_301138673.1">
    <property type="nucleotide sequence ID" value="NZ_JAUHTQ010000009.1"/>
</dbReference>
<evidence type="ECO:0000313" key="2">
    <source>
        <dbReference type="EMBL" id="MDN4494373.1"/>
    </source>
</evidence>
<keyword evidence="3" id="KW-1185">Reference proteome</keyword>
<reference evidence="2" key="1">
    <citation type="submission" date="2023-07" db="EMBL/GenBank/DDBJ databases">
        <title>Ureibacillus sp. isolated from freshwater well.</title>
        <authorList>
            <person name="Kirdat K."/>
            <person name="Bhatt A."/>
            <person name="Teware R."/>
            <person name="Bhavsar Y."/>
            <person name="Yadav A."/>
        </authorList>
    </citation>
    <scope>NUCLEOTIDE SEQUENCE</scope>
    <source>
        <strain evidence="2">BA0131</strain>
    </source>
</reference>
<dbReference type="SUPFAM" id="SSF109854">
    <property type="entry name" value="DinB/YfiT-like putative metalloenzymes"/>
    <property type="match status" value="1"/>
</dbReference>
<feature type="domain" description="DinB-like" evidence="1">
    <location>
        <begin position="5"/>
        <end position="153"/>
    </location>
</feature>
<evidence type="ECO:0000313" key="3">
    <source>
        <dbReference type="Proteomes" id="UP001172743"/>
    </source>
</evidence>
<accession>A0ABT8GSJ2</accession>
<comment type="caution">
    <text evidence="2">The sequence shown here is derived from an EMBL/GenBank/DDBJ whole genome shotgun (WGS) entry which is preliminary data.</text>
</comment>
<name>A0ABT8GSJ2_9BACL</name>